<comment type="caution">
    <text evidence="2">The sequence shown here is derived from an EMBL/GenBank/DDBJ whole genome shotgun (WGS) entry which is preliminary data.</text>
</comment>
<proteinExistence type="predicted"/>
<dbReference type="OrthoDB" id="1741652at2759"/>
<sequence>MKRGRDCKKEAKNCVISSPSMALAKPKELHQTLPDSGGMDELLEVLGYKLSDTVNYNPSDLPGWVQSMLSELNTTGSDLSSSAYFDIHESSSTTTMIDLSNNTEVDEWWELSE</sequence>
<dbReference type="Gene3D" id="1.10.10.1290">
    <property type="entry name" value="Transcriptional regulator DELLA, N-terminal domain"/>
    <property type="match status" value="1"/>
</dbReference>
<dbReference type="AlphaFoldDB" id="A0A5N6MZK9"/>
<reference evidence="2 3" key="1">
    <citation type="submission" date="2019-05" db="EMBL/GenBank/DDBJ databases">
        <title>Mikania micrantha, genome provides insights into the molecular mechanism of rapid growth.</title>
        <authorList>
            <person name="Liu B."/>
        </authorList>
    </citation>
    <scope>NUCLEOTIDE SEQUENCE [LARGE SCALE GENOMIC DNA]</scope>
    <source>
        <strain evidence="2">NLD-2019</strain>
        <tissue evidence="2">Leaf</tissue>
    </source>
</reference>
<dbReference type="Pfam" id="PF12041">
    <property type="entry name" value="DELLA"/>
    <property type="match status" value="1"/>
</dbReference>
<feature type="domain" description="Transcriptional factor DELLA N-terminal" evidence="1">
    <location>
        <begin position="51"/>
        <end position="75"/>
    </location>
</feature>
<dbReference type="InterPro" id="IPR021914">
    <property type="entry name" value="TF_DELLA_N"/>
</dbReference>
<gene>
    <name evidence="2" type="ORF">E3N88_28379</name>
</gene>
<evidence type="ECO:0000313" key="3">
    <source>
        <dbReference type="Proteomes" id="UP000326396"/>
    </source>
</evidence>
<protein>
    <recommendedName>
        <fullName evidence="1">Transcriptional factor DELLA N-terminal domain-containing protein</fullName>
    </recommendedName>
</protein>
<dbReference type="Proteomes" id="UP000326396">
    <property type="component" value="Linkage Group LG4"/>
</dbReference>
<evidence type="ECO:0000313" key="2">
    <source>
        <dbReference type="EMBL" id="KAD4179788.1"/>
    </source>
</evidence>
<dbReference type="InterPro" id="IPR038088">
    <property type="entry name" value="DELLA_N_sf"/>
</dbReference>
<keyword evidence="3" id="KW-1185">Reference proteome</keyword>
<dbReference type="EMBL" id="SZYD01000014">
    <property type="protein sequence ID" value="KAD4179788.1"/>
    <property type="molecule type" value="Genomic_DNA"/>
</dbReference>
<organism evidence="2 3">
    <name type="scientific">Mikania micrantha</name>
    <name type="common">bitter vine</name>
    <dbReference type="NCBI Taxonomy" id="192012"/>
    <lineage>
        <taxon>Eukaryota</taxon>
        <taxon>Viridiplantae</taxon>
        <taxon>Streptophyta</taxon>
        <taxon>Embryophyta</taxon>
        <taxon>Tracheophyta</taxon>
        <taxon>Spermatophyta</taxon>
        <taxon>Magnoliopsida</taxon>
        <taxon>eudicotyledons</taxon>
        <taxon>Gunneridae</taxon>
        <taxon>Pentapetalae</taxon>
        <taxon>asterids</taxon>
        <taxon>campanulids</taxon>
        <taxon>Asterales</taxon>
        <taxon>Asteraceae</taxon>
        <taxon>Asteroideae</taxon>
        <taxon>Heliantheae alliance</taxon>
        <taxon>Eupatorieae</taxon>
        <taxon>Mikania</taxon>
    </lineage>
</organism>
<evidence type="ECO:0000259" key="1">
    <source>
        <dbReference type="Pfam" id="PF12041"/>
    </source>
</evidence>
<name>A0A5N6MZK9_9ASTR</name>
<accession>A0A5N6MZK9</accession>